<gene>
    <name evidence="1" type="ORF">HRJ34_26795</name>
</gene>
<proteinExistence type="predicted"/>
<evidence type="ECO:0000313" key="2">
    <source>
        <dbReference type="Proteomes" id="UP000664914"/>
    </source>
</evidence>
<reference evidence="1" key="1">
    <citation type="submission" date="2020-07" db="EMBL/GenBank/DDBJ databases">
        <authorList>
            <person name="Camacho E."/>
        </authorList>
    </citation>
    <scope>NUCLEOTIDE SEQUENCE</scope>
    <source>
        <strain evidence="1">MPO218</strain>
    </source>
</reference>
<dbReference type="EMBL" id="CP059319">
    <property type="protein sequence ID" value="QTH21855.1"/>
    <property type="molecule type" value="Genomic_DNA"/>
</dbReference>
<reference evidence="1" key="2">
    <citation type="submission" date="2021-04" db="EMBL/GenBank/DDBJ databases">
        <title>Isolation and genomic analysis of the ibuprofen-degrading bacterium Sphingomonas strain MPO218.</title>
        <authorList>
            <person name="Aulestia M."/>
            <person name="Flores A."/>
            <person name="Mangas E.L."/>
            <person name="Perez-Pulido A.J."/>
            <person name="Santero E."/>
            <person name="Camacho E.M."/>
        </authorList>
    </citation>
    <scope>NUCLEOTIDE SEQUENCE</scope>
    <source>
        <strain evidence="1">MPO218</strain>
    </source>
</reference>
<dbReference type="Proteomes" id="UP000664914">
    <property type="component" value="Chromosome"/>
</dbReference>
<organism evidence="1 2">
    <name type="scientific">Rhizorhabdus wittichii</name>
    <dbReference type="NCBI Taxonomy" id="160791"/>
    <lineage>
        <taxon>Bacteria</taxon>
        <taxon>Pseudomonadati</taxon>
        <taxon>Pseudomonadota</taxon>
        <taxon>Alphaproteobacteria</taxon>
        <taxon>Sphingomonadales</taxon>
        <taxon>Sphingomonadaceae</taxon>
        <taxon>Rhizorhabdus</taxon>
    </lineage>
</organism>
<name>A0A975HDX7_9SPHN</name>
<protein>
    <submittedName>
        <fullName evidence="1">Uncharacterized protein</fullName>
    </submittedName>
</protein>
<sequence length="63" mass="7217">MTKGDSGRVVIEIEPDLKRRLYSTLAMDSSTLKRWFIQCAESYVKDRAAGKTDVKNQKAEPRQ</sequence>
<dbReference type="AlphaFoldDB" id="A0A975HDX7"/>
<accession>A0A975HDX7</accession>
<evidence type="ECO:0000313" key="1">
    <source>
        <dbReference type="EMBL" id="QTH21855.1"/>
    </source>
</evidence>